<name>A0AAW9R0L3_9GAMM</name>
<dbReference type="RefSeq" id="WP_337334076.1">
    <property type="nucleotide sequence ID" value="NZ_JBBDHC010000002.1"/>
</dbReference>
<comment type="pathway">
    <text evidence="2">Cofactor biosynthesis; 7,8-dihydroneopterin triphosphate biosynthesis; 7,8-dihydroneopterin triphosphate from GTP: step 1/1.</text>
</comment>
<sequence>MTDLPSPDSFTDPLADEVARMPAARLAPLDRVGMRGIEMPVRVLLDDGPALLPARVEVAVDLRDPAARGIHMSRLYRLCDAHVSAAEPLDRSRLRALLEALLASHAGLSQGAWLGIAFELPLRRVALLSGLSGWRQYPVRIAASLEQGRWRCELGVDVLYSSTCPGSAAMARQVVAQRFSGRFGGGAVDAAAVARWLESPDGGAATPHAQRSRATLDVRLADGIGEAHLPMAHLVDLAERALATPVQAAVKRMDEQEFARLNGAHPMYCEDAARRLAAALDAEAWVADYAIEAAHLESLHPHDAVARVVKGVAGGFTPD</sequence>
<reference evidence="3 4" key="1">
    <citation type="journal article" date="2016" name="Antonie Van Leeuwenhoek">
        <title>Denitratimonas tolerans gen. nov., sp. nov., a denitrifying bacterium isolated from a bioreactor for tannery wastewater treatment.</title>
        <authorList>
            <person name="Han S.I."/>
            <person name="Kim J.O."/>
            <person name="Lee Y.R."/>
            <person name="Ekpeghere K.I."/>
            <person name="Koh S.C."/>
            <person name="Whang K.S."/>
        </authorList>
    </citation>
    <scope>NUCLEOTIDE SEQUENCE [LARGE SCALE GENOMIC DNA]</scope>
    <source>
        <strain evidence="3 4">KACC 17565</strain>
    </source>
</reference>
<comment type="function">
    <text evidence="2">Converts GTP to 7,8-dihydroneopterin triphosphate.</text>
</comment>
<dbReference type="Gene3D" id="3.10.270.10">
    <property type="entry name" value="Urate Oxidase"/>
    <property type="match status" value="1"/>
</dbReference>
<comment type="catalytic activity">
    <reaction evidence="2">
        <text>GTP + H2O = 7,8-dihydroneopterin 3'-triphosphate + formate + H(+)</text>
        <dbReference type="Rhea" id="RHEA:17473"/>
        <dbReference type="ChEBI" id="CHEBI:15377"/>
        <dbReference type="ChEBI" id="CHEBI:15378"/>
        <dbReference type="ChEBI" id="CHEBI:15740"/>
        <dbReference type="ChEBI" id="CHEBI:37565"/>
        <dbReference type="ChEBI" id="CHEBI:58462"/>
        <dbReference type="EC" id="3.5.4.16"/>
    </reaction>
</comment>
<organism evidence="3 4">
    <name type="scientific">Denitratimonas tolerans</name>
    <dbReference type="NCBI Taxonomy" id="1338420"/>
    <lineage>
        <taxon>Bacteria</taxon>
        <taxon>Pseudomonadati</taxon>
        <taxon>Pseudomonadota</taxon>
        <taxon>Gammaproteobacteria</taxon>
        <taxon>Lysobacterales</taxon>
        <taxon>Lysobacteraceae</taxon>
        <taxon>Denitratimonas</taxon>
    </lineage>
</organism>
<comment type="similarity">
    <text evidence="2">Belongs to the GTP cyclohydrolase IV family.</text>
</comment>
<dbReference type="EC" id="3.5.4.16" evidence="2"/>
<evidence type="ECO:0000256" key="2">
    <source>
        <dbReference type="HAMAP-Rule" id="MF_01527"/>
    </source>
</evidence>
<proteinExistence type="inferred from homology"/>
<accession>A0AAW9R0L3</accession>
<evidence type="ECO:0000256" key="1">
    <source>
        <dbReference type="ARBA" id="ARBA00022801"/>
    </source>
</evidence>
<dbReference type="InterPro" id="IPR022838">
    <property type="entry name" value="GTP_cyclohydrolase_FolE2"/>
</dbReference>
<keyword evidence="1 2" id="KW-0378">Hydrolase</keyword>
<dbReference type="InterPro" id="IPR003801">
    <property type="entry name" value="GTP_cyclohydrolase_FolE2/MptA"/>
</dbReference>
<protein>
    <recommendedName>
        <fullName evidence="2">GTP cyclohydrolase FolE2</fullName>
        <ecNumber evidence="2">3.5.4.16</ecNumber>
    </recommendedName>
</protein>
<dbReference type="HAMAP" id="MF_01527_B">
    <property type="entry name" value="GTP_cyclohydrol_B"/>
    <property type="match status" value="1"/>
</dbReference>
<dbReference type="GO" id="GO:0003934">
    <property type="term" value="F:GTP cyclohydrolase I activity"/>
    <property type="evidence" value="ECO:0007669"/>
    <property type="project" value="UniProtKB-UniRule"/>
</dbReference>
<evidence type="ECO:0000313" key="3">
    <source>
        <dbReference type="EMBL" id="MEJ1248354.1"/>
    </source>
</evidence>
<dbReference type="GO" id="GO:0046654">
    <property type="term" value="P:tetrahydrofolate biosynthetic process"/>
    <property type="evidence" value="ECO:0007669"/>
    <property type="project" value="UniProtKB-UniRule"/>
</dbReference>
<gene>
    <name evidence="2 3" type="primary">folE2</name>
    <name evidence="3" type="ORF">WB794_01500</name>
</gene>
<dbReference type="AlphaFoldDB" id="A0AAW9R0L3"/>
<keyword evidence="4" id="KW-1185">Reference proteome</keyword>
<dbReference type="NCBIfam" id="NF010200">
    <property type="entry name" value="PRK13674.1-1"/>
    <property type="match status" value="1"/>
</dbReference>
<dbReference type="Pfam" id="PF02649">
    <property type="entry name" value="GCHY-1"/>
    <property type="match status" value="1"/>
</dbReference>
<dbReference type="EMBL" id="JBBDHC010000002">
    <property type="protein sequence ID" value="MEJ1248354.1"/>
    <property type="molecule type" value="Genomic_DNA"/>
</dbReference>
<dbReference type="Proteomes" id="UP001364472">
    <property type="component" value="Unassembled WGS sequence"/>
</dbReference>
<feature type="site" description="May be catalytically important" evidence="2">
    <location>
        <position position="164"/>
    </location>
</feature>
<comment type="caution">
    <text evidence="3">The sequence shown here is derived from an EMBL/GenBank/DDBJ whole genome shotgun (WGS) entry which is preliminary data.</text>
</comment>
<dbReference type="PANTHER" id="PTHR36445:SF1">
    <property type="entry name" value="GTP CYCLOHYDROLASE MPTA"/>
    <property type="match status" value="1"/>
</dbReference>
<evidence type="ECO:0000313" key="4">
    <source>
        <dbReference type="Proteomes" id="UP001364472"/>
    </source>
</evidence>
<dbReference type="PANTHER" id="PTHR36445">
    <property type="entry name" value="GTP CYCLOHYDROLASE MPTA"/>
    <property type="match status" value="1"/>
</dbReference>